<evidence type="ECO:0000256" key="2">
    <source>
        <dbReference type="ARBA" id="ARBA00022478"/>
    </source>
</evidence>
<evidence type="ECO:0000256" key="1">
    <source>
        <dbReference type="ARBA" id="ARBA00004123"/>
    </source>
</evidence>
<evidence type="ECO:0000256" key="6">
    <source>
        <dbReference type="ARBA" id="ARBA00023242"/>
    </source>
</evidence>
<keyword evidence="5" id="KW-0862">Zinc</keyword>
<keyword evidence="4 7" id="KW-0863">Zinc-finger</keyword>
<organism evidence="9 10">
    <name type="scientific">Skeletonema marinoi</name>
    <dbReference type="NCBI Taxonomy" id="267567"/>
    <lineage>
        <taxon>Eukaryota</taxon>
        <taxon>Sar</taxon>
        <taxon>Stramenopiles</taxon>
        <taxon>Ochrophyta</taxon>
        <taxon>Bacillariophyta</taxon>
        <taxon>Coscinodiscophyceae</taxon>
        <taxon>Thalassiosirophycidae</taxon>
        <taxon>Thalassiosirales</taxon>
        <taxon>Skeletonemataceae</taxon>
        <taxon>Skeletonema</taxon>
        <taxon>Skeletonema marinoi-dohrnii complex</taxon>
    </lineage>
</organism>
<dbReference type="InterPro" id="IPR001222">
    <property type="entry name" value="Znf_TFIIS"/>
</dbReference>
<dbReference type="PANTHER" id="PTHR11239:SF12">
    <property type="entry name" value="DNA-DIRECTED RNA POLYMERASE III SUBUNIT RPC10"/>
    <property type="match status" value="1"/>
</dbReference>
<dbReference type="GO" id="GO:0003899">
    <property type="term" value="F:DNA-directed RNA polymerase activity"/>
    <property type="evidence" value="ECO:0007669"/>
    <property type="project" value="InterPro"/>
</dbReference>
<dbReference type="GO" id="GO:0003676">
    <property type="term" value="F:nucleic acid binding"/>
    <property type="evidence" value="ECO:0007669"/>
    <property type="project" value="InterPro"/>
</dbReference>
<dbReference type="AlphaFoldDB" id="A0AAD9DIQ9"/>
<dbReference type="PROSITE" id="PS00466">
    <property type="entry name" value="ZF_TFIIS_1"/>
    <property type="match status" value="1"/>
</dbReference>
<keyword evidence="2" id="KW-0240">DNA-directed RNA polymerase</keyword>
<sequence length="42" mass="4903">MAVCPQCSFGEAYFMQMQIRSADEPMSVFYKCVKCSNQWNDK</sequence>
<keyword evidence="10" id="KW-1185">Reference proteome</keyword>
<proteinExistence type="predicted"/>
<feature type="domain" description="TFIIS-type" evidence="8">
    <location>
        <begin position="1"/>
        <end position="40"/>
    </location>
</feature>
<evidence type="ECO:0000256" key="3">
    <source>
        <dbReference type="ARBA" id="ARBA00022723"/>
    </source>
</evidence>
<dbReference type="SUPFAM" id="SSF57783">
    <property type="entry name" value="Zinc beta-ribbon"/>
    <property type="match status" value="1"/>
</dbReference>
<reference evidence="9" key="1">
    <citation type="submission" date="2023-06" db="EMBL/GenBank/DDBJ databases">
        <title>Survivors Of The Sea: Transcriptome response of Skeletonema marinoi to long-term dormancy.</title>
        <authorList>
            <person name="Pinder M.I.M."/>
            <person name="Kourtchenko O."/>
            <person name="Robertson E.K."/>
            <person name="Larsson T."/>
            <person name="Maumus F."/>
            <person name="Osuna-Cruz C.M."/>
            <person name="Vancaester E."/>
            <person name="Stenow R."/>
            <person name="Vandepoele K."/>
            <person name="Ploug H."/>
            <person name="Bruchert V."/>
            <person name="Godhe A."/>
            <person name="Topel M."/>
        </authorList>
    </citation>
    <scope>NUCLEOTIDE SEQUENCE</scope>
    <source>
        <strain evidence="9">R05AC</strain>
    </source>
</reference>
<dbReference type="PROSITE" id="PS51133">
    <property type="entry name" value="ZF_TFIIS_2"/>
    <property type="match status" value="1"/>
</dbReference>
<gene>
    <name evidence="9" type="ORF">QTG54_002494</name>
</gene>
<dbReference type="CDD" id="cd10509">
    <property type="entry name" value="Zn-ribbon_RPC11"/>
    <property type="match status" value="1"/>
</dbReference>
<accession>A0AAD9DIQ9</accession>
<dbReference type="GO" id="GO:0005666">
    <property type="term" value="C:RNA polymerase III complex"/>
    <property type="evidence" value="ECO:0007669"/>
    <property type="project" value="TreeGrafter"/>
</dbReference>
<keyword evidence="3" id="KW-0479">Metal-binding</keyword>
<dbReference type="PANTHER" id="PTHR11239">
    <property type="entry name" value="DNA-DIRECTED RNA POLYMERASE"/>
    <property type="match status" value="1"/>
</dbReference>
<dbReference type="Proteomes" id="UP001224775">
    <property type="component" value="Unassembled WGS sequence"/>
</dbReference>
<dbReference type="GO" id="GO:0006386">
    <property type="term" value="P:termination of RNA polymerase III transcription"/>
    <property type="evidence" value="ECO:0007669"/>
    <property type="project" value="TreeGrafter"/>
</dbReference>
<evidence type="ECO:0000256" key="5">
    <source>
        <dbReference type="ARBA" id="ARBA00022833"/>
    </source>
</evidence>
<dbReference type="SMART" id="SM00440">
    <property type="entry name" value="ZnF_C2C2"/>
    <property type="match status" value="1"/>
</dbReference>
<keyword evidence="6" id="KW-0539">Nucleus</keyword>
<keyword evidence="2" id="KW-0804">Transcription</keyword>
<evidence type="ECO:0000256" key="4">
    <source>
        <dbReference type="ARBA" id="ARBA00022771"/>
    </source>
</evidence>
<evidence type="ECO:0000313" key="10">
    <source>
        <dbReference type="Proteomes" id="UP001224775"/>
    </source>
</evidence>
<dbReference type="Gene3D" id="2.20.25.10">
    <property type="match status" value="1"/>
</dbReference>
<protein>
    <submittedName>
        <fullName evidence="9">Zinc ribbon domain-containing protein</fullName>
    </submittedName>
</protein>
<evidence type="ECO:0000259" key="8">
    <source>
        <dbReference type="PROSITE" id="PS51133"/>
    </source>
</evidence>
<dbReference type="GO" id="GO:0008270">
    <property type="term" value="F:zinc ion binding"/>
    <property type="evidence" value="ECO:0007669"/>
    <property type="project" value="UniProtKB-KW"/>
</dbReference>
<evidence type="ECO:0000256" key="7">
    <source>
        <dbReference type="PROSITE-ProRule" id="PRU00472"/>
    </source>
</evidence>
<dbReference type="InterPro" id="IPR012164">
    <property type="entry name" value="Rpa12/Rpb9/Rpc10/TFS"/>
</dbReference>
<comment type="subcellular location">
    <subcellularLocation>
        <location evidence="1">Nucleus</location>
    </subcellularLocation>
</comment>
<dbReference type="InterPro" id="IPR034014">
    <property type="entry name" value="Zn_ribbon_RPC11_C"/>
</dbReference>
<comment type="caution">
    <text evidence="9">The sequence shown here is derived from an EMBL/GenBank/DDBJ whole genome shotgun (WGS) entry which is preliminary data.</text>
</comment>
<dbReference type="Pfam" id="PF01096">
    <property type="entry name" value="Zn_ribbon_TFIIS"/>
    <property type="match status" value="1"/>
</dbReference>
<evidence type="ECO:0000313" key="9">
    <source>
        <dbReference type="EMBL" id="KAK1747150.1"/>
    </source>
</evidence>
<dbReference type="EMBL" id="JATAAI010000003">
    <property type="protein sequence ID" value="KAK1747150.1"/>
    <property type="molecule type" value="Genomic_DNA"/>
</dbReference>
<name>A0AAD9DIQ9_9STRA</name>